<dbReference type="Gene3D" id="2.60.40.10">
    <property type="entry name" value="Immunoglobulins"/>
    <property type="match status" value="1"/>
</dbReference>
<name>A0ABQ3UIZ1_9CHLR</name>
<organism evidence="4 5">
    <name type="scientific">Ktedonobacter robiniae</name>
    <dbReference type="NCBI Taxonomy" id="2778365"/>
    <lineage>
        <taxon>Bacteria</taxon>
        <taxon>Bacillati</taxon>
        <taxon>Chloroflexota</taxon>
        <taxon>Ktedonobacteria</taxon>
        <taxon>Ktedonobacterales</taxon>
        <taxon>Ktedonobacteraceae</taxon>
        <taxon>Ktedonobacter</taxon>
    </lineage>
</organism>
<feature type="compositionally biased region" description="Low complexity" evidence="1">
    <location>
        <begin position="256"/>
        <end position="268"/>
    </location>
</feature>
<dbReference type="EMBL" id="BNJG01000001">
    <property type="protein sequence ID" value="GHO52637.1"/>
    <property type="molecule type" value="Genomic_DNA"/>
</dbReference>
<keyword evidence="2" id="KW-0472">Membrane</keyword>
<evidence type="ECO:0000313" key="4">
    <source>
        <dbReference type="EMBL" id="GHO52637.1"/>
    </source>
</evidence>
<feature type="transmembrane region" description="Helical" evidence="2">
    <location>
        <begin position="277"/>
        <end position="300"/>
    </location>
</feature>
<protein>
    <recommendedName>
        <fullName evidence="6">IPT/TIG domain-containing protein</fullName>
    </recommendedName>
</protein>
<evidence type="ECO:0000256" key="3">
    <source>
        <dbReference type="SAM" id="SignalP"/>
    </source>
</evidence>
<comment type="caution">
    <text evidence="4">The sequence shown here is derived from an EMBL/GenBank/DDBJ whole genome shotgun (WGS) entry which is preliminary data.</text>
</comment>
<evidence type="ECO:0000256" key="2">
    <source>
        <dbReference type="SAM" id="Phobius"/>
    </source>
</evidence>
<evidence type="ECO:0000256" key="1">
    <source>
        <dbReference type="SAM" id="MobiDB-lite"/>
    </source>
</evidence>
<gene>
    <name evidence="4" type="ORF">KSB_11120</name>
</gene>
<accession>A0ABQ3UIZ1</accession>
<dbReference type="InterPro" id="IPR013783">
    <property type="entry name" value="Ig-like_fold"/>
</dbReference>
<dbReference type="RefSeq" id="WP_201369518.1">
    <property type="nucleotide sequence ID" value="NZ_BNJG01000001.1"/>
</dbReference>
<feature type="signal peptide" evidence="3">
    <location>
        <begin position="1"/>
        <end position="33"/>
    </location>
</feature>
<feature type="chain" id="PRO_5047518564" description="IPT/TIG domain-containing protein" evidence="3">
    <location>
        <begin position="34"/>
        <end position="305"/>
    </location>
</feature>
<evidence type="ECO:0000313" key="5">
    <source>
        <dbReference type="Proteomes" id="UP000654345"/>
    </source>
</evidence>
<proteinExistence type="predicted"/>
<feature type="region of interest" description="Disordered" evidence="1">
    <location>
        <begin position="242"/>
        <end position="268"/>
    </location>
</feature>
<dbReference type="Proteomes" id="UP000654345">
    <property type="component" value="Unassembled WGS sequence"/>
</dbReference>
<evidence type="ECO:0008006" key="6">
    <source>
        <dbReference type="Google" id="ProtNLM"/>
    </source>
</evidence>
<keyword evidence="2" id="KW-0812">Transmembrane</keyword>
<keyword evidence="5" id="KW-1185">Reference proteome</keyword>
<keyword evidence="2" id="KW-1133">Transmembrane helix</keyword>
<keyword evidence="3" id="KW-0732">Signal</keyword>
<reference evidence="4 5" key="1">
    <citation type="journal article" date="2021" name="Int. J. Syst. Evol. Microbiol.">
        <title>Reticulibacter mediterranei gen. nov., sp. nov., within the new family Reticulibacteraceae fam. nov., and Ktedonospora formicarum gen. nov., sp. nov., Ktedonobacter robiniae sp. nov., Dictyobacter formicarum sp. nov. and Dictyobacter arantiisoli sp. nov., belonging to the class Ktedonobacteria.</title>
        <authorList>
            <person name="Yabe S."/>
            <person name="Zheng Y."/>
            <person name="Wang C.M."/>
            <person name="Sakai Y."/>
            <person name="Abe K."/>
            <person name="Yokota A."/>
            <person name="Donadio S."/>
            <person name="Cavaletti L."/>
            <person name="Monciardini P."/>
        </authorList>
    </citation>
    <scope>NUCLEOTIDE SEQUENCE [LARGE SCALE GENOMIC DNA]</scope>
    <source>
        <strain evidence="4 5">SOSP1-30</strain>
    </source>
</reference>
<sequence>MFKIFLQRLSLLAICGLFALSLAASLQPALAHAAGPTVTIAQPGATSSILIGHPGTKVTLTGTGFKPNGTAKLFATPVGDPNQCKPNQVTENMKAFVPDSATIDASGNFNVVTTWPDAANIPSAPYFLCVTTQDEQALSGNNFTVAEPVAIKVTPKNAAPGDKITVQGTGWLPVQNINVSIVSNGSAITSQSVQSAGPDGTFTTTLTIPESAQDGSYQVSVTAPNEDSSYMKASQALTIAAEPTAAPSTPTPTPGTTPTVTATATTNSSGSGGPNGLMIFTFLLGGVGIVLVVVGAIMYFSYSRQ</sequence>